<comment type="caution">
    <text evidence="2">The sequence shown here is derived from an EMBL/GenBank/DDBJ whole genome shotgun (WGS) entry which is preliminary data.</text>
</comment>
<organism evidence="2 3">
    <name type="scientific">Kitasatospora aburaviensis</name>
    <dbReference type="NCBI Taxonomy" id="67265"/>
    <lineage>
        <taxon>Bacteria</taxon>
        <taxon>Bacillati</taxon>
        <taxon>Actinomycetota</taxon>
        <taxon>Actinomycetes</taxon>
        <taxon>Kitasatosporales</taxon>
        <taxon>Streptomycetaceae</taxon>
        <taxon>Kitasatospora</taxon>
    </lineage>
</organism>
<evidence type="ECO:0000256" key="1">
    <source>
        <dbReference type="SAM" id="MobiDB-lite"/>
    </source>
</evidence>
<evidence type="ECO:0000313" key="3">
    <source>
        <dbReference type="Proteomes" id="UP001596067"/>
    </source>
</evidence>
<protein>
    <submittedName>
        <fullName evidence="2">Substrate-binding domain-containing protein</fullName>
    </submittedName>
</protein>
<dbReference type="Gene3D" id="3.40.190.10">
    <property type="entry name" value="Periplasmic binding protein-like II"/>
    <property type="match status" value="2"/>
</dbReference>
<keyword evidence="3" id="KW-1185">Reference proteome</keyword>
<accession>A0ABW1F7I8</accession>
<feature type="non-terminal residue" evidence="2">
    <location>
        <position position="1"/>
    </location>
</feature>
<dbReference type="InterPro" id="IPR052738">
    <property type="entry name" value="ABC-Tungstate_binding"/>
</dbReference>
<reference evidence="3" key="1">
    <citation type="journal article" date="2019" name="Int. J. Syst. Evol. Microbiol.">
        <title>The Global Catalogue of Microorganisms (GCM) 10K type strain sequencing project: providing services to taxonomists for standard genome sequencing and annotation.</title>
        <authorList>
            <consortium name="The Broad Institute Genomics Platform"/>
            <consortium name="The Broad Institute Genome Sequencing Center for Infectious Disease"/>
            <person name="Wu L."/>
            <person name="Ma J."/>
        </authorList>
    </citation>
    <scope>NUCLEOTIDE SEQUENCE [LARGE SCALE GENOMIC DNA]</scope>
    <source>
        <strain evidence="3">CGMCC 4.1469</strain>
    </source>
</reference>
<feature type="compositionally biased region" description="Gly residues" evidence="1">
    <location>
        <begin position="268"/>
        <end position="294"/>
    </location>
</feature>
<dbReference type="PANTHER" id="PTHR37945">
    <property type="entry name" value="EXTRACELLULAR TUNGSTATE BINDING PROTEIN"/>
    <property type="match status" value="1"/>
</dbReference>
<dbReference type="Pfam" id="PF13531">
    <property type="entry name" value="SBP_bac_11"/>
    <property type="match status" value="1"/>
</dbReference>
<gene>
    <name evidence="2" type="ORF">ACFP0N_33555</name>
</gene>
<evidence type="ECO:0000313" key="2">
    <source>
        <dbReference type="EMBL" id="MFC5889902.1"/>
    </source>
</evidence>
<dbReference type="EMBL" id="JBHSOD010000068">
    <property type="protein sequence ID" value="MFC5889902.1"/>
    <property type="molecule type" value="Genomic_DNA"/>
</dbReference>
<name>A0ABW1F7I8_9ACTN</name>
<dbReference type="SUPFAM" id="SSF53850">
    <property type="entry name" value="Periplasmic binding protein-like II"/>
    <property type="match status" value="1"/>
</dbReference>
<feature type="region of interest" description="Disordered" evidence="1">
    <location>
        <begin position="237"/>
        <end position="294"/>
    </location>
</feature>
<dbReference type="Proteomes" id="UP001596067">
    <property type="component" value="Unassembled WGS sequence"/>
</dbReference>
<dbReference type="PANTHER" id="PTHR37945:SF1">
    <property type="entry name" value="EXTRACELLULAR TUNGSTATE BINDING PROTEIN"/>
    <property type="match status" value="1"/>
</dbReference>
<dbReference type="RefSeq" id="WP_380237223.1">
    <property type="nucleotide sequence ID" value="NZ_JBHSOD010000068.1"/>
</dbReference>
<proteinExistence type="predicted"/>
<sequence length="294" mass="30239">RAADPGVVRLMSVTTVRDGGLYDVLLPEFEAASGLKVQLTVGEQVAAAVRAGEADVALSHLGHRDVTGLVTDGYVQWPHTVLANLMCLAGPHDDPAGVRGLTDLAEAFRRITAAGRPLIVNNIDGVRYLMRTVAAEAHLPWSAFTDQGLATGAAMDAAAAARGYTLWGLTPFREYLRTHPLDLEPLVLGDPLLQRVMATAVVSPAKVPGVNEAGAKAFQDYLLQPETQARIAAHRVPGLDGPVFSPAGRHNAKEHLPPEPGQPTTRPGQGGGGGKGGGGGGGGGAGKGSGTPAS</sequence>